<dbReference type="InterPro" id="IPR036259">
    <property type="entry name" value="MFS_trans_sf"/>
</dbReference>
<feature type="transmembrane region" description="Helical" evidence="7">
    <location>
        <begin position="119"/>
        <end position="139"/>
    </location>
</feature>
<name>A0AA38X4M0_9EURO</name>
<dbReference type="GO" id="GO:0016020">
    <property type="term" value="C:membrane"/>
    <property type="evidence" value="ECO:0007669"/>
    <property type="project" value="UniProtKB-SubCell"/>
</dbReference>
<feature type="transmembrane region" description="Helical" evidence="7">
    <location>
        <begin position="181"/>
        <end position="203"/>
    </location>
</feature>
<feature type="transmembrane region" description="Helical" evidence="7">
    <location>
        <begin position="446"/>
        <end position="467"/>
    </location>
</feature>
<accession>A0AA38X4M0</accession>
<evidence type="ECO:0000313" key="10">
    <source>
        <dbReference type="Proteomes" id="UP001172673"/>
    </source>
</evidence>
<organism evidence="9 10">
    <name type="scientific">Cladophialophora chaetospira</name>
    <dbReference type="NCBI Taxonomy" id="386627"/>
    <lineage>
        <taxon>Eukaryota</taxon>
        <taxon>Fungi</taxon>
        <taxon>Dikarya</taxon>
        <taxon>Ascomycota</taxon>
        <taxon>Pezizomycotina</taxon>
        <taxon>Eurotiomycetes</taxon>
        <taxon>Chaetothyriomycetidae</taxon>
        <taxon>Chaetothyriales</taxon>
        <taxon>Herpotrichiellaceae</taxon>
        <taxon>Cladophialophora</taxon>
    </lineage>
</organism>
<keyword evidence="3 7" id="KW-0812">Transmembrane</keyword>
<dbReference type="InterPro" id="IPR020846">
    <property type="entry name" value="MFS_dom"/>
</dbReference>
<comment type="subcellular location">
    <subcellularLocation>
        <location evidence="1">Membrane</location>
        <topology evidence="1">Multi-pass membrane protein</topology>
    </subcellularLocation>
</comment>
<dbReference type="Pfam" id="PF07690">
    <property type="entry name" value="MFS_1"/>
    <property type="match status" value="1"/>
</dbReference>
<dbReference type="Gene3D" id="1.20.1250.20">
    <property type="entry name" value="MFS general substrate transporter like domains"/>
    <property type="match status" value="2"/>
</dbReference>
<keyword evidence="10" id="KW-1185">Reference proteome</keyword>
<feature type="transmembrane region" description="Helical" evidence="7">
    <location>
        <begin position="145"/>
        <end position="169"/>
    </location>
</feature>
<dbReference type="PROSITE" id="PS50850">
    <property type="entry name" value="MFS"/>
    <property type="match status" value="1"/>
</dbReference>
<evidence type="ECO:0000256" key="3">
    <source>
        <dbReference type="ARBA" id="ARBA00022692"/>
    </source>
</evidence>
<reference evidence="9" key="1">
    <citation type="submission" date="2022-10" db="EMBL/GenBank/DDBJ databases">
        <title>Culturing micro-colonial fungi from biological soil crusts in the Mojave desert and describing Neophaeococcomyces mojavensis, and introducing the new genera and species Taxawa tesnikishii.</title>
        <authorList>
            <person name="Kurbessoian T."/>
            <person name="Stajich J.E."/>
        </authorList>
    </citation>
    <scope>NUCLEOTIDE SEQUENCE</scope>
    <source>
        <strain evidence="9">TK_41</strain>
    </source>
</reference>
<sequence>MSTEKETPVRLEQSSLDEKADTAKHIDLEQDPTDTPEWRAKERKIVKRLDMTLMPMVWILYLFNYLDRNNIAQARLNSFEEDLGLVAENFNTAVSILNVGYMLAQLPSNMILTRVRPHLYLPLCAALWSCVSASTAATHTYGGLVAVRFCLGIVEAPFFPGAFYVMSCWYTRKELALRTAVLYSGLVLATAFSGLIAAGIFAGLDGVRGLAGWRWLFILEGLGSFTAAIVAMFVIPDYPDSKTGSGRWLFTEEEKKFAADRIIRDRVSQPEADRSVWYGLRLAAKDYRTWIFVLMLCSNHTAYGFNNFFPTILKGFHLGSTTVTLLLTAPPYLVGAVVSFLVAYSSDRNNERGYHISVPMAVAMIGFIISISTTRIPARYFASFLYTSGCFSANAMVYTWAAGTLNQTPEKRACATAMVNLLSQLGNIWSPYFFPGSDGPRYTMAFLLMLGFSVISICCCLAMKLGLRRDNEKLLRQGEEEGRAIVLYTL</sequence>
<evidence type="ECO:0000256" key="2">
    <source>
        <dbReference type="ARBA" id="ARBA00022448"/>
    </source>
</evidence>
<dbReference type="InterPro" id="IPR011701">
    <property type="entry name" value="MFS"/>
</dbReference>
<feature type="region of interest" description="Disordered" evidence="6">
    <location>
        <begin position="1"/>
        <end position="34"/>
    </location>
</feature>
<keyword evidence="2" id="KW-0813">Transport</keyword>
<dbReference type="GO" id="GO:0022857">
    <property type="term" value="F:transmembrane transporter activity"/>
    <property type="evidence" value="ECO:0007669"/>
    <property type="project" value="InterPro"/>
</dbReference>
<dbReference type="FunFam" id="1.20.1250.20:FF:000057">
    <property type="entry name" value="MFS general substrate transporter"/>
    <property type="match status" value="1"/>
</dbReference>
<comment type="caution">
    <text evidence="9">The sequence shown here is derived from an EMBL/GenBank/DDBJ whole genome shotgun (WGS) entry which is preliminary data.</text>
</comment>
<evidence type="ECO:0000256" key="1">
    <source>
        <dbReference type="ARBA" id="ARBA00004141"/>
    </source>
</evidence>
<protein>
    <recommendedName>
        <fullName evidence="8">Major facilitator superfamily (MFS) profile domain-containing protein</fullName>
    </recommendedName>
</protein>
<evidence type="ECO:0000256" key="7">
    <source>
        <dbReference type="SAM" id="Phobius"/>
    </source>
</evidence>
<feature type="transmembrane region" description="Helical" evidence="7">
    <location>
        <begin position="325"/>
        <end position="344"/>
    </location>
</feature>
<evidence type="ECO:0000313" key="9">
    <source>
        <dbReference type="EMBL" id="KAJ9606711.1"/>
    </source>
</evidence>
<dbReference type="Proteomes" id="UP001172673">
    <property type="component" value="Unassembled WGS sequence"/>
</dbReference>
<proteinExistence type="predicted"/>
<feature type="domain" description="Major facilitator superfamily (MFS) profile" evidence="8">
    <location>
        <begin position="53"/>
        <end position="468"/>
    </location>
</feature>
<dbReference type="SUPFAM" id="SSF103473">
    <property type="entry name" value="MFS general substrate transporter"/>
    <property type="match status" value="1"/>
</dbReference>
<feature type="transmembrane region" description="Helical" evidence="7">
    <location>
        <begin position="356"/>
        <end position="374"/>
    </location>
</feature>
<dbReference type="PANTHER" id="PTHR43791:SF62">
    <property type="entry name" value="MAJOR FACILITATOR SUPERFAMILY (MFS) PROFILE DOMAIN-CONTAINING PROTEIN"/>
    <property type="match status" value="1"/>
</dbReference>
<dbReference type="PANTHER" id="PTHR43791">
    <property type="entry name" value="PERMEASE-RELATED"/>
    <property type="match status" value="1"/>
</dbReference>
<feature type="transmembrane region" description="Helical" evidence="7">
    <location>
        <begin position="287"/>
        <end position="305"/>
    </location>
</feature>
<evidence type="ECO:0000259" key="8">
    <source>
        <dbReference type="PROSITE" id="PS50850"/>
    </source>
</evidence>
<evidence type="ECO:0000256" key="5">
    <source>
        <dbReference type="ARBA" id="ARBA00023136"/>
    </source>
</evidence>
<keyword evidence="5 7" id="KW-0472">Membrane</keyword>
<gene>
    <name evidence="9" type="ORF">H2200_008719</name>
</gene>
<keyword evidence="4 7" id="KW-1133">Transmembrane helix</keyword>
<dbReference type="EMBL" id="JAPDRK010000013">
    <property type="protein sequence ID" value="KAJ9606711.1"/>
    <property type="molecule type" value="Genomic_DNA"/>
</dbReference>
<evidence type="ECO:0000256" key="6">
    <source>
        <dbReference type="SAM" id="MobiDB-lite"/>
    </source>
</evidence>
<evidence type="ECO:0000256" key="4">
    <source>
        <dbReference type="ARBA" id="ARBA00022989"/>
    </source>
</evidence>
<feature type="compositionally biased region" description="Basic and acidic residues" evidence="6">
    <location>
        <begin position="16"/>
        <end position="28"/>
    </location>
</feature>
<dbReference type="FunFam" id="1.20.1250.20:FF:000013">
    <property type="entry name" value="MFS general substrate transporter"/>
    <property type="match status" value="1"/>
</dbReference>
<feature type="transmembrane region" description="Helical" evidence="7">
    <location>
        <begin position="215"/>
        <end position="235"/>
    </location>
</feature>
<dbReference type="AlphaFoldDB" id="A0AA38X4M0"/>